<evidence type="ECO:0000313" key="5">
    <source>
        <dbReference type="Proteomes" id="UP000219048"/>
    </source>
</evidence>
<dbReference type="Pfam" id="PF04397">
    <property type="entry name" value="LytTR"/>
    <property type="match status" value="1"/>
</dbReference>
<dbReference type="GO" id="GO:0000156">
    <property type="term" value="F:phosphorelay response regulator activity"/>
    <property type="evidence" value="ECO:0007669"/>
    <property type="project" value="TreeGrafter"/>
</dbReference>
<feature type="domain" description="Response regulatory" evidence="2">
    <location>
        <begin position="4"/>
        <end position="115"/>
    </location>
</feature>
<dbReference type="Proteomes" id="UP000219048">
    <property type="component" value="Unassembled WGS sequence"/>
</dbReference>
<dbReference type="InterPro" id="IPR051271">
    <property type="entry name" value="2C-system_Tx_regulators"/>
</dbReference>
<dbReference type="Pfam" id="PF00072">
    <property type="entry name" value="Response_reg"/>
    <property type="match status" value="1"/>
</dbReference>
<proteinExistence type="predicted"/>
<dbReference type="Gene3D" id="3.40.50.2300">
    <property type="match status" value="1"/>
</dbReference>
<dbReference type="SUPFAM" id="SSF52172">
    <property type="entry name" value="CheY-like"/>
    <property type="match status" value="1"/>
</dbReference>
<dbReference type="GO" id="GO:0003677">
    <property type="term" value="F:DNA binding"/>
    <property type="evidence" value="ECO:0007669"/>
    <property type="project" value="InterPro"/>
</dbReference>
<dbReference type="InterPro" id="IPR007492">
    <property type="entry name" value="LytTR_DNA-bd_dom"/>
</dbReference>
<gene>
    <name evidence="4" type="ORF">SAMN06265377_0609</name>
</gene>
<dbReference type="AlphaFoldDB" id="A0A285MCY4"/>
<reference evidence="5" key="1">
    <citation type="submission" date="2017-09" db="EMBL/GenBank/DDBJ databases">
        <authorList>
            <person name="Varghese N."/>
            <person name="Submissions S."/>
        </authorList>
    </citation>
    <scope>NUCLEOTIDE SEQUENCE [LARGE SCALE GENOMIC DNA]</scope>
    <source>
        <strain evidence="5">DSM 25885</strain>
    </source>
</reference>
<protein>
    <submittedName>
        <fullName evidence="4">Two component transcriptional regulator, LytTR family</fullName>
    </submittedName>
</protein>
<accession>A0A285MCY4</accession>
<dbReference type="PROSITE" id="PS50110">
    <property type="entry name" value="RESPONSE_REGULATORY"/>
    <property type="match status" value="1"/>
</dbReference>
<dbReference type="InterPro" id="IPR011006">
    <property type="entry name" value="CheY-like_superfamily"/>
</dbReference>
<feature type="domain" description="HTH LytTR-type" evidence="3">
    <location>
        <begin position="137"/>
        <end position="204"/>
    </location>
</feature>
<dbReference type="PROSITE" id="PS50930">
    <property type="entry name" value="HTH_LYTTR"/>
    <property type="match status" value="1"/>
</dbReference>
<dbReference type="PANTHER" id="PTHR45526">
    <property type="entry name" value="TRANSCRIPTIONAL REGULATORY PROTEIN DPIA"/>
    <property type="match status" value="1"/>
</dbReference>
<keyword evidence="1" id="KW-0597">Phosphoprotein</keyword>
<dbReference type="InterPro" id="IPR001789">
    <property type="entry name" value="Sig_transdc_resp-reg_receiver"/>
</dbReference>
<dbReference type="OrthoDB" id="2168082at2"/>
<evidence type="ECO:0000256" key="1">
    <source>
        <dbReference type="PROSITE-ProRule" id="PRU00169"/>
    </source>
</evidence>
<evidence type="ECO:0000313" key="4">
    <source>
        <dbReference type="EMBL" id="SNY94948.1"/>
    </source>
</evidence>
<dbReference type="RefSeq" id="WP_097044293.1">
    <property type="nucleotide sequence ID" value="NZ_OBEH01000001.1"/>
</dbReference>
<dbReference type="SMART" id="SM00850">
    <property type="entry name" value="LytTR"/>
    <property type="match status" value="1"/>
</dbReference>
<evidence type="ECO:0000259" key="2">
    <source>
        <dbReference type="PROSITE" id="PS50110"/>
    </source>
</evidence>
<dbReference type="PANTHER" id="PTHR45526:SF1">
    <property type="entry name" value="TRANSCRIPTIONAL REGULATORY PROTEIN DCUR-RELATED"/>
    <property type="match status" value="1"/>
</dbReference>
<dbReference type="Gene3D" id="2.40.50.1020">
    <property type="entry name" value="LytTr DNA-binding domain"/>
    <property type="match status" value="1"/>
</dbReference>
<feature type="modified residue" description="4-aspartylphosphate" evidence="1">
    <location>
        <position position="55"/>
    </location>
</feature>
<dbReference type="SMART" id="SM00448">
    <property type="entry name" value="REC"/>
    <property type="match status" value="1"/>
</dbReference>
<name>A0A285MCY4_9FLAO</name>
<sequence>MSYQCVIVDDEPLARELLEGYLEKIPDFELIASCPSAIEASSVLTNNNVDLMFLDIEMPLIKGTDFFKNLVYKPQVIFTTAYRDYAVDGFELSALDYLLKPIFFERFFSAIQKFLKLQSKTEDGVLAQVHSDKNAFLFVNKSKKQIKVVFDTVLYVESFKDYIKIHLEEKETLTIKESISSFEKRLDNRFIRLHRSYIANSEKITAYTRNDVEIGRIEIPIGNNYKDNMLPFLKSV</sequence>
<evidence type="ECO:0000259" key="3">
    <source>
        <dbReference type="PROSITE" id="PS50930"/>
    </source>
</evidence>
<organism evidence="4 5">
    <name type="scientific">Flagellimonas pacifica</name>
    <dbReference type="NCBI Taxonomy" id="1247520"/>
    <lineage>
        <taxon>Bacteria</taxon>
        <taxon>Pseudomonadati</taxon>
        <taxon>Bacteroidota</taxon>
        <taxon>Flavobacteriia</taxon>
        <taxon>Flavobacteriales</taxon>
        <taxon>Flavobacteriaceae</taxon>
        <taxon>Flagellimonas</taxon>
    </lineage>
</organism>
<keyword evidence="5" id="KW-1185">Reference proteome</keyword>
<dbReference type="EMBL" id="OBEH01000001">
    <property type="protein sequence ID" value="SNY94948.1"/>
    <property type="molecule type" value="Genomic_DNA"/>
</dbReference>